<dbReference type="Gene3D" id="2.60.120.1440">
    <property type="match status" value="1"/>
</dbReference>
<dbReference type="RefSeq" id="WP_343335202.1">
    <property type="nucleotide sequence ID" value="NZ_JAPOHD010000064.1"/>
</dbReference>
<organism evidence="4 5">
    <name type="scientific">Draconibacterium aestuarii</name>
    <dbReference type="NCBI Taxonomy" id="2998507"/>
    <lineage>
        <taxon>Bacteria</taxon>
        <taxon>Pseudomonadati</taxon>
        <taxon>Bacteroidota</taxon>
        <taxon>Bacteroidia</taxon>
        <taxon>Marinilabiliales</taxon>
        <taxon>Prolixibacteraceae</taxon>
        <taxon>Draconibacterium</taxon>
    </lineage>
</organism>
<protein>
    <submittedName>
        <fullName evidence="4">FecR domain-containing protein</fullName>
    </submittedName>
</protein>
<dbReference type="InterPro" id="IPR012373">
    <property type="entry name" value="Ferrdict_sens_TM"/>
</dbReference>
<dbReference type="Gene3D" id="3.55.50.30">
    <property type="match status" value="1"/>
</dbReference>
<dbReference type="AlphaFoldDB" id="A0A9X3J7W1"/>
<keyword evidence="5" id="KW-1185">Reference proteome</keyword>
<proteinExistence type="predicted"/>
<dbReference type="Pfam" id="PF16344">
    <property type="entry name" value="FecR_C"/>
    <property type="match status" value="1"/>
</dbReference>
<keyword evidence="1" id="KW-1133">Transmembrane helix</keyword>
<feature type="domain" description="Protein FecR C-terminal" evidence="3">
    <location>
        <begin position="223"/>
        <end position="286"/>
    </location>
</feature>
<feature type="domain" description="FecR protein" evidence="2">
    <location>
        <begin position="88"/>
        <end position="179"/>
    </location>
</feature>
<dbReference type="Pfam" id="PF04773">
    <property type="entry name" value="FecR"/>
    <property type="match status" value="1"/>
</dbReference>
<dbReference type="Proteomes" id="UP001145087">
    <property type="component" value="Unassembled WGS sequence"/>
</dbReference>
<evidence type="ECO:0000256" key="1">
    <source>
        <dbReference type="SAM" id="Phobius"/>
    </source>
</evidence>
<sequence>MQNNSENNMTPEEFRKMNSEEKILKMASGLVLPKGKPQNEVLDSLLNKIEDSSPTRKINLSRYFQAAAAVIILLVAFKVVPNMLSAQQLKTANAQQAELTLPDGTEVVLNADSKIKWNKKKFNNARYLQLEGEAFFKVKKGDQFVIKTNNGTVEILGTQLNVFSRNEKFWVSCITGRVRVSANNMQQIITPGEWVQLNDSGLEKSESESIENTIMWKNGISHFEETQLDAIFAELERQFDVSIQFEGNGERKATIDFSNDDLTEALDVVCIPMELNYEIKNKKINISEKQ</sequence>
<comment type="caution">
    <text evidence="4">The sequence shown here is derived from an EMBL/GenBank/DDBJ whole genome shotgun (WGS) entry which is preliminary data.</text>
</comment>
<evidence type="ECO:0000259" key="2">
    <source>
        <dbReference type="Pfam" id="PF04773"/>
    </source>
</evidence>
<keyword evidence="1" id="KW-0472">Membrane</keyword>
<gene>
    <name evidence="4" type="ORF">OU798_21195</name>
</gene>
<dbReference type="InterPro" id="IPR032508">
    <property type="entry name" value="FecR_C"/>
</dbReference>
<feature type="transmembrane region" description="Helical" evidence="1">
    <location>
        <begin position="63"/>
        <end position="80"/>
    </location>
</feature>
<accession>A0A9X3J7W1</accession>
<evidence type="ECO:0000313" key="5">
    <source>
        <dbReference type="Proteomes" id="UP001145087"/>
    </source>
</evidence>
<dbReference type="InterPro" id="IPR006860">
    <property type="entry name" value="FecR"/>
</dbReference>
<keyword evidence="1" id="KW-0812">Transmembrane</keyword>
<dbReference type="GO" id="GO:0016989">
    <property type="term" value="F:sigma factor antagonist activity"/>
    <property type="evidence" value="ECO:0007669"/>
    <property type="project" value="TreeGrafter"/>
</dbReference>
<reference evidence="4" key="1">
    <citation type="submission" date="2022-11" db="EMBL/GenBank/DDBJ databases">
        <title>Marilongibacter aestuarii gen. nov., sp. nov., isolated from tidal flat sediment.</title>
        <authorList>
            <person name="Jiayan W."/>
        </authorList>
    </citation>
    <scope>NUCLEOTIDE SEQUENCE</scope>
    <source>
        <strain evidence="4">Z1-6</strain>
    </source>
</reference>
<evidence type="ECO:0000313" key="4">
    <source>
        <dbReference type="EMBL" id="MCY1722878.1"/>
    </source>
</evidence>
<name>A0A9X3J7W1_9BACT</name>
<dbReference type="PANTHER" id="PTHR30273:SF2">
    <property type="entry name" value="PROTEIN FECR"/>
    <property type="match status" value="1"/>
</dbReference>
<dbReference type="PANTHER" id="PTHR30273">
    <property type="entry name" value="PERIPLASMIC SIGNAL SENSOR AND SIGMA FACTOR ACTIVATOR FECR-RELATED"/>
    <property type="match status" value="1"/>
</dbReference>
<evidence type="ECO:0000259" key="3">
    <source>
        <dbReference type="Pfam" id="PF16344"/>
    </source>
</evidence>
<dbReference type="EMBL" id="JAPOHD010000064">
    <property type="protein sequence ID" value="MCY1722878.1"/>
    <property type="molecule type" value="Genomic_DNA"/>
</dbReference>